<dbReference type="GO" id="GO:0016491">
    <property type="term" value="F:oxidoreductase activity"/>
    <property type="evidence" value="ECO:0007669"/>
    <property type="project" value="UniProtKB-ARBA"/>
</dbReference>
<name>F0QV20_VULM7</name>
<dbReference type="PANTHER" id="PTHR43255:SF2">
    <property type="entry name" value="HETERODISULFIDE REDUCTASE RELATED PROTEIN"/>
    <property type="match status" value="1"/>
</dbReference>
<dbReference type="Pfam" id="PF02754">
    <property type="entry name" value="CCG"/>
    <property type="match status" value="1"/>
</dbReference>
<dbReference type="STRING" id="985053.VMUT_0541"/>
<reference evidence="2 3" key="1">
    <citation type="journal article" date="2011" name="J. Bacteriol.">
        <title>Complete genome sequence of 'Vulcanisaeta moutnovskia' strain 768-28, a novel member of the hyperthermophilic crenarchaeal genus vulcanisaeta.</title>
        <authorList>
            <person name="Gumerov V.M."/>
            <person name="Mardanov A.V."/>
            <person name="Beletsky A.V."/>
            <person name="Prokofeva M.I."/>
            <person name="Bonch-Osmolovskaya E.A."/>
            <person name="Ravin N.V."/>
            <person name="Skryabin K.G."/>
        </authorList>
    </citation>
    <scope>NUCLEOTIDE SEQUENCE [LARGE SCALE GENOMIC DNA]</scope>
    <source>
        <strain evidence="2 3">768-28</strain>
    </source>
</reference>
<feature type="domain" description="Cysteine-rich" evidence="1">
    <location>
        <begin position="211"/>
        <end position="295"/>
    </location>
</feature>
<sequence length="318" mass="35954">MFVSLDWFKSLRDVIVTSLRDSWLPFPVDKSICNKWREGLAFDSDSGTVLYTSCLYQLAPVIERAVTELERFGVTKGGVLARFAAVGTKVFGKALLRPSDEELNRANVIVKNIYNTLRALGIKFRVLDNEPYSGALLYELGFVNDFADYAKSVYKIFRDNNVNEVITIDPHTQHTLEKLYPKYVPEFNIKIRSYLDYLDPGRVRVKLGEFAIHDSCLYARYLNKYDLIRGLFRGKADVKEDPVITGRDTSHCCGGPIESTYPEIAGKVASNRVKELARLSRNVIVQCPICYVNLRRGVKLSGVEVNLYDIAEAIEVSG</sequence>
<proteinExistence type="predicted"/>
<dbReference type="HOGENOM" id="CLU_023081_2_1_2"/>
<gene>
    <name evidence="2" type="ordered locus">VMUT_0541</name>
</gene>
<keyword evidence="3" id="KW-1185">Reference proteome</keyword>
<dbReference type="RefSeq" id="WP_013603915.1">
    <property type="nucleotide sequence ID" value="NC_015151.1"/>
</dbReference>
<evidence type="ECO:0000259" key="1">
    <source>
        <dbReference type="Pfam" id="PF02754"/>
    </source>
</evidence>
<organism evidence="2 3">
    <name type="scientific">Vulcanisaeta moutnovskia (strain 768-28)</name>
    <dbReference type="NCBI Taxonomy" id="985053"/>
    <lineage>
        <taxon>Archaea</taxon>
        <taxon>Thermoproteota</taxon>
        <taxon>Thermoprotei</taxon>
        <taxon>Thermoproteales</taxon>
        <taxon>Thermoproteaceae</taxon>
        <taxon>Vulcanisaeta</taxon>
    </lineage>
</organism>
<dbReference type="AlphaFoldDB" id="F0QV20"/>
<evidence type="ECO:0000313" key="3">
    <source>
        <dbReference type="Proteomes" id="UP000007485"/>
    </source>
</evidence>
<dbReference type="GeneID" id="10288193"/>
<dbReference type="KEGG" id="vmo:VMUT_0541"/>
<dbReference type="InterPro" id="IPR051460">
    <property type="entry name" value="HdrC_iron-sulfur_subunit"/>
</dbReference>
<dbReference type="GO" id="GO:0005886">
    <property type="term" value="C:plasma membrane"/>
    <property type="evidence" value="ECO:0007669"/>
    <property type="project" value="TreeGrafter"/>
</dbReference>
<evidence type="ECO:0000313" key="2">
    <source>
        <dbReference type="EMBL" id="ADY00752.1"/>
    </source>
</evidence>
<dbReference type="InterPro" id="IPR004017">
    <property type="entry name" value="Cys_rich_dom"/>
</dbReference>
<accession>F0QV20</accession>
<dbReference type="eggNOG" id="arCOG00332">
    <property type="taxonomic scope" value="Archaea"/>
</dbReference>
<dbReference type="PANTHER" id="PTHR43255">
    <property type="entry name" value="IRON-SULFUR-BINDING OXIDOREDUCTASE FADF-RELATED-RELATED"/>
    <property type="match status" value="1"/>
</dbReference>
<dbReference type="EMBL" id="CP002529">
    <property type="protein sequence ID" value="ADY00752.1"/>
    <property type="molecule type" value="Genomic_DNA"/>
</dbReference>
<dbReference type="Proteomes" id="UP000007485">
    <property type="component" value="Chromosome"/>
</dbReference>
<protein>
    <submittedName>
        <fullName evidence="2">Fe-S oxidoreductase</fullName>
    </submittedName>
</protein>